<sequence>MRRKEREITDFEEIIKILDESNFLTLAMINETEPYSVPVNFGYKLDDDKKRIRIFIHGATEGTKLNCIKNCPRVSFSAVSYSEIGENKDPCTWTDFYRSVCGKGNASILEDADEKKEGLICILKKYGYKGPSVFPAIMIKKISMIRIDVDDLTGKFHEK</sequence>
<dbReference type="InterPro" id="IPR024747">
    <property type="entry name" value="Pyridox_Oxase-rel"/>
</dbReference>
<dbReference type="SUPFAM" id="SSF50475">
    <property type="entry name" value="FMN-binding split barrel"/>
    <property type="match status" value="1"/>
</dbReference>
<dbReference type="Gene3D" id="2.30.110.10">
    <property type="entry name" value="Electron Transport, Fmn-binding Protein, Chain A"/>
    <property type="match status" value="1"/>
</dbReference>
<organism evidence="1 2">
    <name type="scientific">Treponema berlinense</name>
    <dbReference type="NCBI Taxonomy" id="225004"/>
    <lineage>
        <taxon>Bacteria</taxon>
        <taxon>Pseudomonadati</taxon>
        <taxon>Spirochaetota</taxon>
        <taxon>Spirochaetia</taxon>
        <taxon>Spirochaetales</taxon>
        <taxon>Treponemataceae</taxon>
        <taxon>Treponema</taxon>
    </lineage>
</organism>
<name>A0A1T4QL13_9SPIR</name>
<dbReference type="PANTHER" id="PTHR34071">
    <property type="entry name" value="5-NITROIMIDAZOLE ANTIBIOTICS RESISTANCE PROTEIN, NIMA-FAMILY-RELATED PROTEIN-RELATED"/>
    <property type="match status" value="1"/>
</dbReference>
<dbReference type="RefSeq" id="WP_078931773.1">
    <property type="nucleotide sequence ID" value="NZ_FUXC01000014.1"/>
</dbReference>
<protein>
    <submittedName>
        <fullName evidence="1">Pyridoxamine 5'-phosphate oxidase</fullName>
    </submittedName>
</protein>
<keyword evidence="2" id="KW-1185">Reference proteome</keyword>
<accession>A0A1T4QL13</accession>
<dbReference type="PANTHER" id="PTHR34071:SF2">
    <property type="entry name" value="FLAVIN-NUCLEOTIDE-BINDING PROTEIN"/>
    <property type="match status" value="1"/>
</dbReference>
<dbReference type="AlphaFoldDB" id="A0A1T4QL13"/>
<dbReference type="OrthoDB" id="9794935at2"/>
<gene>
    <name evidence="1" type="ORF">SAMN02745152_02029</name>
</gene>
<dbReference type="Proteomes" id="UP000190395">
    <property type="component" value="Unassembled WGS sequence"/>
</dbReference>
<dbReference type="EMBL" id="FUXC01000014">
    <property type="protein sequence ID" value="SKA04327.1"/>
    <property type="molecule type" value="Genomic_DNA"/>
</dbReference>
<dbReference type="InterPro" id="IPR012349">
    <property type="entry name" value="Split_barrel_FMN-bd"/>
</dbReference>
<dbReference type="Pfam" id="PF12900">
    <property type="entry name" value="Pyridox_ox_2"/>
    <property type="match status" value="1"/>
</dbReference>
<proteinExistence type="predicted"/>
<dbReference type="GeneID" id="303368249"/>
<evidence type="ECO:0000313" key="1">
    <source>
        <dbReference type="EMBL" id="SKA04327.1"/>
    </source>
</evidence>
<reference evidence="1 2" key="1">
    <citation type="submission" date="2017-02" db="EMBL/GenBank/DDBJ databases">
        <authorList>
            <person name="Peterson S.W."/>
        </authorList>
    </citation>
    <scope>NUCLEOTIDE SEQUENCE [LARGE SCALE GENOMIC DNA]</scope>
    <source>
        <strain evidence="1 2">ATCC BAA-909</strain>
    </source>
</reference>
<evidence type="ECO:0000313" key="2">
    <source>
        <dbReference type="Proteomes" id="UP000190395"/>
    </source>
</evidence>